<sequence>MNGDLLQFYPGVLFLKVNLCNTLRLLNEVLEHRNNNGSLCPKQGLK</sequence>
<name>K9W8W4_9CYAN</name>
<organism evidence="1 2">
    <name type="scientific">Allocoleopsis franciscana PCC 7113</name>
    <dbReference type="NCBI Taxonomy" id="1173027"/>
    <lineage>
        <taxon>Bacteria</taxon>
        <taxon>Bacillati</taxon>
        <taxon>Cyanobacteriota</taxon>
        <taxon>Cyanophyceae</taxon>
        <taxon>Coleofasciculales</taxon>
        <taxon>Coleofasciculaceae</taxon>
        <taxon>Allocoleopsis</taxon>
        <taxon>Allocoleopsis franciscana</taxon>
    </lineage>
</organism>
<protein>
    <submittedName>
        <fullName evidence="1">Uncharacterized protein</fullName>
    </submittedName>
</protein>
<proteinExistence type="predicted"/>
<evidence type="ECO:0000313" key="1">
    <source>
        <dbReference type="EMBL" id="AFZ15962.1"/>
    </source>
</evidence>
<dbReference type="KEGG" id="mic:Mic7113_0015"/>
<accession>K9W8W4</accession>
<dbReference type="AlphaFoldDB" id="K9W8W4"/>
<evidence type="ECO:0000313" key="2">
    <source>
        <dbReference type="Proteomes" id="UP000010471"/>
    </source>
</evidence>
<reference evidence="1 2" key="1">
    <citation type="submission" date="2012-06" db="EMBL/GenBank/DDBJ databases">
        <title>Finished chromosome of genome of Microcoleus sp. PCC 7113.</title>
        <authorList>
            <consortium name="US DOE Joint Genome Institute"/>
            <person name="Gugger M."/>
            <person name="Coursin T."/>
            <person name="Rippka R."/>
            <person name="Tandeau De Marsac N."/>
            <person name="Huntemann M."/>
            <person name="Wei C.-L."/>
            <person name="Han J."/>
            <person name="Detter J.C."/>
            <person name="Han C."/>
            <person name="Tapia R."/>
            <person name="Chen A."/>
            <person name="Kyrpides N."/>
            <person name="Mavromatis K."/>
            <person name="Markowitz V."/>
            <person name="Szeto E."/>
            <person name="Ivanova N."/>
            <person name="Pagani I."/>
            <person name="Pati A."/>
            <person name="Goodwin L."/>
            <person name="Nordberg H.P."/>
            <person name="Cantor M.N."/>
            <person name="Hua S.X."/>
            <person name="Woyke T."/>
            <person name="Kerfeld C.A."/>
        </authorList>
    </citation>
    <scope>NUCLEOTIDE SEQUENCE [LARGE SCALE GENOMIC DNA]</scope>
    <source>
        <strain evidence="1 2">PCC 7113</strain>
    </source>
</reference>
<dbReference type="Proteomes" id="UP000010471">
    <property type="component" value="Chromosome"/>
</dbReference>
<keyword evidence="2" id="KW-1185">Reference proteome</keyword>
<dbReference type="HOGENOM" id="CLU_3185848_0_0_3"/>
<gene>
    <name evidence="1" type="ORF">Mic7113_0015</name>
</gene>
<dbReference type="EMBL" id="CP003630">
    <property type="protein sequence ID" value="AFZ15962.1"/>
    <property type="molecule type" value="Genomic_DNA"/>
</dbReference>